<dbReference type="InterPro" id="IPR044742">
    <property type="entry name" value="DEAD/DEAH_RhlB"/>
</dbReference>
<dbReference type="PANTHER" id="PTHR47959:SF3">
    <property type="entry name" value="ATP-DEPENDENT RNA HELICASE SRMB"/>
    <property type="match status" value="1"/>
</dbReference>
<dbReference type="InterPro" id="IPR050079">
    <property type="entry name" value="DEAD_box_RNA_helicase"/>
</dbReference>
<feature type="domain" description="Helicase C-terminal" evidence="8">
    <location>
        <begin position="233"/>
        <end position="386"/>
    </location>
</feature>
<evidence type="ECO:0000256" key="6">
    <source>
        <dbReference type="SAM" id="MobiDB-lite"/>
    </source>
</evidence>
<dbReference type="GO" id="GO:0016887">
    <property type="term" value="F:ATP hydrolysis activity"/>
    <property type="evidence" value="ECO:0007669"/>
    <property type="project" value="RHEA"/>
</dbReference>
<dbReference type="SMART" id="SM00487">
    <property type="entry name" value="DEXDc"/>
    <property type="match status" value="1"/>
</dbReference>
<comment type="caution">
    <text evidence="9">The sequence shown here is derived from an EMBL/GenBank/DDBJ whole genome shotgun (WGS) entry which is preliminary data.</text>
</comment>
<evidence type="ECO:0000256" key="1">
    <source>
        <dbReference type="ARBA" id="ARBA00022741"/>
    </source>
</evidence>
<dbReference type="GO" id="GO:0005524">
    <property type="term" value="F:ATP binding"/>
    <property type="evidence" value="ECO:0007669"/>
    <property type="project" value="UniProtKB-UniRule"/>
</dbReference>
<keyword evidence="5" id="KW-0963">Cytoplasm</keyword>
<dbReference type="Pfam" id="PF00271">
    <property type="entry name" value="Helicase_C"/>
    <property type="match status" value="1"/>
</dbReference>
<evidence type="ECO:0000313" key="9">
    <source>
        <dbReference type="EMBL" id="RUO75289.1"/>
    </source>
</evidence>
<dbReference type="OrthoDB" id="6232645at2"/>
<dbReference type="InterPro" id="IPR000629">
    <property type="entry name" value="RNA-helicase_DEAD-box_CS"/>
</dbReference>
<dbReference type="PROSITE" id="PS51192">
    <property type="entry name" value="HELICASE_ATP_BIND_1"/>
    <property type="match status" value="1"/>
</dbReference>
<dbReference type="HAMAP" id="MF_00967">
    <property type="entry name" value="DEAD_helicase_SrmB"/>
    <property type="match status" value="1"/>
</dbReference>
<comment type="subunit">
    <text evidence="5">Interacts with the 50S ribosomal subunit.</text>
</comment>
<gene>
    <name evidence="5" type="primary">srmB</name>
    <name evidence="9" type="ORF">CWI81_09955</name>
</gene>
<dbReference type="GO" id="GO:0000027">
    <property type="term" value="P:ribosomal large subunit assembly"/>
    <property type="evidence" value="ECO:0007669"/>
    <property type="project" value="UniProtKB-UniRule"/>
</dbReference>
<dbReference type="InterPro" id="IPR014001">
    <property type="entry name" value="Helicase_ATP-bd"/>
</dbReference>
<dbReference type="GO" id="GO:0003724">
    <property type="term" value="F:RNA helicase activity"/>
    <property type="evidence" value="ECO:0007669"/>
    <property type="project" value="UniProtKB-UniRule"/>
</dbReference>
<dbReference type="Proteomes" id="UP000287908">
    <property type="component" value="Unassembled WGS sequence"/>
</dbReference>
<feature type="compositionally biased region" description="Basic residues" evidence="6">
    <location>
        <begin position="390"/>
        <end position="406"/>
    </location>
</feature>
<dbReference type="CDD" id="cd00268">
    <property type="entry name" value="DEADc"/>
    <property type="match status" value="1"/>
</dbReference>
<evidence type="ECO:0000256" key="4">
    <source>
        <dbReference type="ARBA" id="ARBA00022840"/>
    </source>
</evidence>
<comment type="similarity">
    <text evidence="5">Belongs to the DEAD box helicase family. SrmB subfamily.</text>
</comment>
<dbReference type="InterPro" id="IPR027417">
    <property type="entry name" value="P-loop_NTPase"/>
</dbReference>
<keyword evidence="10" id="KW-1185">Reference proteome</keyword>
<sequence length="406" mass="45938">MALDWQQLELDDSLIFTLKEQQLNKPAKVQQQAIPVALDGKDLLLSAPTGTGKTLAFLLPALQHLLDFPRQSPGPARILVLAPTRELAEQIHQQAQMFSPLTELSSVVVTGGINYGTQLSQLEKSHDLLVATPGRLMDLIEAEQYQLESVEWLIIDEADRMLDMGFTKTVEEIARHARHRQQSILSSATLESAGVVTFSKRLLNEPELIEVKPPKRERGKILQYAYQADTAEHKQKLLLKVLAEYPGRQIVFVKTRERVDQLTGYLQANFDQQVMHLRGDLPQSERQRIIEQFKQSKSSVLVATDVAARGLDIDTVSVVVNYDLPRQADTYVHRIGRTARAGAKGTAVSLVEAHDALLLGRIERYTGERLERRVFEDLRPQYKFPSTEKKRPKKTAKKKSKKNKKR</sequence>
<comment type="function">
    <text evidence="5">DEAD-box RNA helicase involved in the assembly of the 50S ribosomal subunit at low temperature. Exhibits RNA-stimulated ATP hydrolysis and RNA unwinding activity.</text>
</comment>
<dbReference type="PROSITE" id="PS00039">
    <property type="entry name" value="DEAD_ATP_HELICASE"/>
    <property type="match status" value="1"/>
</dbReference>
<dbReference type="NCBIfam" id="NF008394">
    <property type="entry name" value="PRK11192.1"/>
    <property type="match status" value="1"/>
</dbReference>
<dbReference type="InterPro" id="IPR003593">
    <property type="entry name" value="AAA+_ATPase"/>
</dbReference>
<feature type="region of interest" description="Disordered" evidence="6">
    <location>
        <begin position="381"/>
        <end position="406"/>
    </location>
</feature>
<dbReference type="InterPro" id="IPR001650">
    <property type="entry name" value="Helicase_C-like"/>
</dbReference>
<comment type="subcellular location">
    <subcellularLocation>
        <location evidence="5">Cytoplasm</location>
    </subcellularLocation>
</comment>
<feature type="domain" description="Helicase ATP-binding" evidence="7">
    <location>
        <begin position="34"/>
        <end position="208"/>
    </location>
</feature>
<keyword evidence="3 5" id="KW-0347">Helicase</keyword>
<dbReference type="GO" id="GO:0005829">
    <property type="term" value="C:cytosol"/>
    <property type="evidence" value="ECO:0007669"/>
    <property type="project" value="TreeGrafter"/>
</dbReference>
<dbReference type="PANTHER" id="PTHR47959">
    <property type="entry name" value="ATP-DEPENDENT RNA HELICASE RHLE-RELATED"/>
    <property type="match status" value="1"/>
</dbReference>
<dbReference type="CDD" id="cd18787">
    <property type="entry name" value="SF2_C_DEAD"/>
    <property type="match status" value="1"/>
</dbReference>
<evidence type="ECO:0000313" key="10">
    <source>
        <dbReference type="Proteomes" id="UP000287908"/>
    </source>
</evidence>
<accession>A0A432ZBK8</accession>
<dbReference type="SMART" id="SM00382">
    <property type="entry name" value="AAA"/>
    <property type="match status" value="1"/>
</dbReference>
<keyword evidence="5" id="KW-0690">Ribosome biogenesis</keyword>
<dbReference type="InterPro" id="IPR011545">
    <property type="entry name" value="DEAD/DEAH_box_helicase_dom"/>
</dbReference>
<dbReference type="RefSeq" id="WP_126785161.1">
    <property type="nucleotide sequence ID" value="NZ_PIQF01000003.1"/>
</dbReference>
<dbReference type="EC" id="3.6.4.13" evidence="5"/>
<dbReference type="SUPFAM" id="SSF52540">
    <property type="entry name" value="P-loop containing nucleoside triphosphate hydrolases"/>
    <property type="match status" value="1"/>
</dbReference>
<dbReference type="AlphaFoldDB" id="A0A432ZBK8"/>
<evidence type="ECO:0000259" key="7">
    <source>
        <dbReference type="PROSITE" id="PS51192"/>
    </source>
</evidence>
<keyword evidence="1 5" id="KW-0547">Nucleotide-binding</keyword>
<reference evidence="9 10" key="1">
    <citation type="journal article" date="2011" name="Front. Microbiol.">
        <title>Genomic signatures of strain selection and enhancement in Bacillus atrophaeus var. globigii, a historical biowarfare simulant.</title>
        <authorList>
            <person name="Gibbons H.S."/>
            <person name="Broomall S.M."/>
            <person name="McNew L.A."/>
            <person name="Daligault H."/>
            <person name="Chapman C."/>
            <person name="Bruce D."/>
            <person name="Karavis M."/>
            <person name="Krepps M."/>
            <person name="McGregor P.A."/>
            <person name="Hong C."/>
            <person name="Park K.H."/>
            <person name="Akmal A."/>
            <person name="Feldman A."/>
            <person name="Lin J.S."/>
            <person name="Chang W.E."/>
            <person name="Higgs B.W."/>
            <person name="Demirev P."/>
            <person name="Lindquist J."/>
            <person name="Liem A."/>
            <person name="Fochler E."/>
            <person name="Read T.D."/>
            <person name="Tapia R."/>
            <person name="Johnson S."/>
            <person name="Bishop-Lilly K.A."/>
            <person name="Detter C."/>
            <person name="Han C."/>
            <person name="Sozhamannan S."/>
            <person name="Rosenzweig C.N."/>
            <person name="Skowronski E.W."/>
        </authorList>
    </citation>
    <scope>NUCLEOTIDE SEQUENCE [LARGE SCALE GENOMIC DNA]</scope>
    <source>
        <strain evidence="9 10">CL-SP19</strain>
    </source>
</reference>
<organism evidence="9 10">
    <name type="scientific">Idiomarina seosinensis</name>
    <dbReference type="NCBI Taxonomy" id="281739"/>
    <lineage>
        <taxon>Bacteria</taxon>
        <taxon>Pseudomonadati</taxon>
        <taxon>Pseudomonadota</taxon>
        <taxon>Gammaproteobacteria</taxon>
        <taxon>Alteromonadales</taxon>
        <taxon>Idiomarinaceae</taxon>
        <taxon>Idiomarina</taxon>
    </lineage>
</organism>
<comment type="catalytic activity">
    <reaction evidence="5">
        <text>ATP + H2O = ADP + phosphate + H(+)</text>
        <dbReference type="Rhea" id="RHEA:13065"/>
        <dbReference type="ChEBI" id="CHEBI:15377"/>
        <dbReference type="ChEBI" id="CHEBI:15378"/>
        <dbReference type="ChEBI" id="CHEBI:30616"/>
        <dbReference type="ChEBI" id="CHEBI:43474"/>
        <dbReference type="ChEBI" id="CHEBI:456216"/>
        <dbReference type="EC" id="3.6.4.13"/>
    </reaction>
</comment>
<evidence type="ECO:0000256" key="5">
    <source>
        <dbReference type="HAMAP-Rule" id="MF_00967"/>
    </source>
</evidence>
<dbReference type="GO" id="GO:0003676">
    <property type="term" value="F:nucleic acid binding"/>
    <property type="evidence" value="ECO:0007669"/>
    <property type="project" value="InterPro"/>
</dbReference>
<evidence type="ECO:0000256" key="3">
    <source>
        <dbReference type="ARBA" id="ARBA00022806"/>
    </source>
</evidence>
<evidence type="ECO:0000259" key="8">
    <source>
        <dbReference type="PROSITE" id="PS51194"/>
    </source>
</evidence>
<dbReference type="SMART" id="SM00490">
    <property type="entry name" value="HELICc"/>
    <property type="match status" value="1"/>
</dbReference>
<dbReference type="EMBL" id="PIQF01000003">
    <property type="protein sequence ID" value="RUO75289.1"/>
    <property type="molecule type" value="Genomic_DNA"/>
</dbReference>
<dbReference type="InterPro" id="IPR028621">
    <property type="entry name" value="DEAD_helicase_SrmB"/>
</dbReference>
<dbReference type="Gene3D" id="3.40.50.300">
    <property type="entry name" value="P-loop containing nucleotide triphosphate hydrolases"/>
    <property type="match status" value="2"/>
</dbReference>
<keyword evidence="4 5" id="KW-0067">ATP-binding</keyword>
<dbReference type="PROSITE" id="PS51194">
    <property type="entry name" value="HELICASE_CTER"/>
    <property type="match status" value="1"/>
</dbReference>
<protein>
    <recommendedName>
        <fullName evidence="5">ATP-dependent RNA helicase SrmB</fullName>
        <ecNumber evidence="5">3.6.4.13</ecNumber>
    </recommendedName>
</protein>
<dbReference type="Pfam" id="PF00270">
    <property type="entry name" value="DEAD"/>
    <property type="match status" value="1"/>
</dbReference>
<evidence type="ECO:0000256" key="2">
    <source>
        <dbReference type="ARBA" id="ARBA00022801"/>
    </source>
</evidence>
<proteinExistence type="inferred from homology"/>
<keyword evidence="2 5" id="KW-0378">Hydrolase</keyword>
<name>A0A432ZBK8_9GAMM</name>